<organism evidence="1 2">
    <name type="scientific">Gorilla gorilla gorilla</name>
    <name type="common">Western lowland gorilla</name>
    <dbReference type="NCBI Taxonomy" id="9595"/>
    <lineage>
        <taxon>Eukaryota</taxon>
        <taxon>Metazoa</taxon>
        <taxon>Chordata</taxon>
        <taxon>Craniata</taxon>
        <taxon>Vertebrata</taxon>
        <taxon>Euteleostomi</taxon>
        <taxon>Mammalia</taxon>
        <taxon>Eutheria</taxon>
        <taxon>Euarchontoglires</taxon>
        <taxon>Primates</taxon>
        <taxon>Haplorrhini</taxon>
        <taxon>Catarrhini</taxon>
        <taxon>Hominidae</taxon>
        <taxon>Gorilla</taxon>
    </lineage>
</organism>
<proteinExistence type="predicted"/>
<dbReference type="Bgee" id="ENSGGOG00000001418">
    <property type="expression patterns" value="Expressed in cerebellum and 5 other cell types or tissues"/>
</dbReference>
<reference evidence="1 2" key="2">
    <citation type="journal article" date="2012" name="Nature">
        <title>Insights into hominid evolution from the gorilla genome sequence.</title>
        <authorList>
            <person name="Scally A."/>
            <person name="Dutheil J.Y."/>
            <person name="Hillier L.W."/>
            <person name="Jordan G.E."/>
            <person name="Goodhead I."/>
            <person name="Herrero J."/>
            <person name="Hobolth A."/>
            <person name="Lappalainen T."/>
            <person name="Mailund T."/>
            <person name="Marques-Bonet T."/>
            <person name="McCarthy S."/>
            <person name="Montgomery S.H."/>
            <person name="Schwalie P.C."/>
            <person name="Tang Y.A."/>
            <person name="Ward M.C."/>
            <person name="Xue Y."/>
            <person name="Yngvadottir B."/>
            <person name="Alkan C."/>
            <person name="Andersen L.N."/>
            <person name="Ayub Q."/>
            <person name="Ball E.V."/>
            <person name="Beal K."/>
            <person name="Bradley B.J."/>
            <person name="Chen Y."/>
            <person name="Clee C.M."/>
            <person name="Fitzgerald S."/>
            <person name="Graves T.A."/>
            <person name="Gu Y."/>
            <person name="Heath P."/>
            <person name="Heger A."/>
            <person name="Karakoc E."/>
            <person name="Kolb-Kokocinski A."/>
            <person name="Laird G.K."/>
            <person name="Lunter G."/>
            <person name="Meader S."/>
            <person name="Mort M."/>
            <person name="Mullikin J.C."/>
            <person name="Munch K."/>
            <person name="O'Connor T.D."/>
            <person name="Phillips A.D."/>
            <person name="Prado-Martinez J."/>
            <person name="Rogers A.S."/>
            <person name="Sajjadian S."/>
            <person name="Schmidt D."/>
            <person name="Shaw K."/>
            <person name="Simpson J.T."/>
            <person name="Stenson P.D."/>
            <person name="Turner D.J."/>
            <person name="Vigilant L."/>
            <person name="Vilella A.J."/>
            <person name="Whitener W."/>
            <person name="Zhu B."/>
            <person name="Cooper D.N."/>
            <person name="de Jong P."/>
            <person name="Dermitzakis E.T."/>
            <person name="Eichler E.E."/>
            <person name="Flicek P."/>
            <person name="Goldman N."/>
            <person name="Mundy N.I."/>
            <person name="Ning Z."/>
            <person name="Odom D.T."/>
            <person name="Ponting C.P."/>
            <person name="Quail M.A."/>
            <person name="Ryder O.A."/>
            <person name="Searle S.M."/>
            <person name="Warren W.C."/>
            <person name="Wilson R.K."/>
            <person name="Schierup M.H."/>
            <person name="Rogers J."/>
            <person name="Tyler-Smith C."/>
            <person name="Durbin R."/>
        </authorList>
    </citation>
    <scope>NUCLEOTIDE SEQUENCE [LARGE SCALE GENOMIC DNA]</scope>
</reference>
<gene>
    <name evidence="1" type="primary">AVIL</name>
</gene>
<evidence type="ECO:0000313" key="1">
    <source>
        <dbReference type="Ensembl" id="ENSGGOP00000030754.1"/>
    </source>
</evidence>
<reference evidence="1" key="4">
    <citation type="submission" date="2025-09" db="UniProtKB">
        <authorList>
            <consortium name="Ensembl"/>
        </authorList>
    </citation>
    <scope>IDENTIFICATION</scope>
</reference>
<reference evidence="2" key="1">
    <citation type="submission" date="2011-05" db="EMBL/GenBank/DDBJ databases">
        <title>Insights into the evolution of the great apes provided by the gorilla genome.</title>
        <authorList>
            <person name="Scally A."/>
        </authorList>
    </citation>
    <scope>NUCLEOTIDE SEQUENCE [LARGE SCALE GENOMIC DNA]</scope>
</reference>
<dbReference type="Proteomes" id="UP000001519">
    <property type="component" value="Chromosome 12"/>
</dbReference>
<evidence type="ECO:0000313" key="2">
    <source>
        <dbReference type="Proteomes" id="UP000001519"/>
    </source>
</evidence>
<sequence>MPLTSAFRAVDNDPGIIVWRIEETPWKDRWDLLSRLLAASIREMEHVFHRAPWLLQNMGRENGAGAGACERPWQLL</sequence>
<keyword evidence="2" id="KW-1185">Reference proteome</keyword>
<protein>
    <submittedName>
        <fullName evidence="1">Advillin</fullName>
    </submittedName>
</protein>
<name>A0A2I2Y7E0_GORGO</name>
<dbReference type="AlphaFoldDB" id="A0A2I2Y7E0"/>
<dbReference type="EMBL" id="CABD030083467">
    <property type="status" value="NOT_ANNOTATED_CDS"/>
    <property type="molecule type" value="Genomic_DNA"/>
</dbReference>
<reference evidence="1" key="3">
    <citation type="submission" date="2025-08" db="UniProtKB">
        <authorList>
            <consortium name="Ensembl"/>
        </authorList>
    </citation>
    <scope>IDENTIFICATION</scope>
</reference>
<dbReference type="Ensembl" id="ENSGGOT00000042395.1">
    <property type="protein sequence ID" value="ENSGGOP00000030754.1"/>
    <property type="gene ID" value="ENSGGOG00000001418.3"/>
</dbReference>
<accession>A0A2I2Y7E0</accession>
<dbReference type="GeneTree" id="ENSGT00940000159587"/>